<feature type="transmembrane region" description="Helical" evidence="5">
    <location>
        <begin position="117"/>
        <end position="139"/>
    </location>
</feature>
<feature type="domain" description="RDD" evidence="6">
    <location>
        <begin position="19"/>
        <end position="176"/>
    </location>
</feature>
<sequence>MSVIKIPTSFNIDVEFESPEFHRRFFALVIDMVIEVLYILVALKILNSISDGMNYFNEDDGHNMWAIELLLLLPLTLYHLILEITTNGQSIGKKVLHLKVVDENGGRPGISQFLIRWLLRISDMWIVIILILVVLAPSFEDAQTALIIIFGFGFLLTDTILVAVSKKGQRIGDMLAHTIVIRTSNKSTIEETVFQEVTDDYVPQFPMVMQLTDRDLNVIKTILDTSTKKRDYEMAMTASEKIKSHLKIQTTLTAYEFLETLLKDYNYLSTK</sequence>
<evidence type="ECO:0000256" key="3">
    <source>
        <dbReference type="ARBA" id="ARBA00022989"/>
    </source>
</evidence>
<evidence type="ECO:0000256" key="5">
    <source>
        <dbReference type="SAM" id="Phobius"/>
    </source>
</evidence>
<evidence type="ECO:0000256" key="1">
    <source>
        <dbReference type="ARBA" id="ARBA00004141"/>
    </source>
</evidence>
<dbReference type="EMBL" id="JBHUOZ010000003">
    <property type="protein sequence ID" value="MFD2920500.1"/>
    <property type="molecule type" value="Genomic_DNA"/>
</dbReference>
<accession>A0ABW6A7R3</accession>
<organism evidence="7 8">
    <name type="scientific">Terrimonas rubra</name>
    <dbReference type="NCBI Taxonomy" id="1035890"/>
    <lineage>
        <taxon>Bacteria</taxon>
        <taxon>Pseudomonadati</taxon>
        <taxon>Bacteroidota</taxon>
        <taxon>Chitinophagia</taxon>
        <taxon>Chitinophagales</taxon>
        <taxon>Chitinophagaceae</taxon>
        <taxon>Terrimonas</taxon>
    </lineage>
</organism>
<evidence type="ECO:0000259" key="6">
    <source>
        <dbReference type="Pfam" id="PF06271"/>
    </source>
</evidence>
<dbReference type="Pfam" id="PF06271">
    <property type="entry name" value="RDD"/>
    <property type="match status" value="1"/>
</dbReference>
<keyword evidence="4 5" id="KW-0472">Membrane</keyword>
<comment type="caution">
    <text evidence="7">The sequence shown here is derived from an EMBL/GenBank/DDBJ whole genome shotgun (WGS) entry which is preliminary data.</text>
</comment>
<dbReference type="InterPro" id="IPR010432">
    <property type="entry name" value="RDD"/>
</dbReference>
<comment type="subcellular location">
    <subcellularLocation>
        <location evidence="1">Membrane</location>
        <topology evidence="1">Multi-pass membrane protein</topology>
    </subcellularLocation>
</comment>
<protein>
    <submittedName>
        <fullName evidence="7">RDD family protein</fullName>
    </submittedName>
</protein>
<feature type="transmembrane region" description="Helical" evidence="5">
    <location>
        <begin position="145"/>
        <end position="164"/>
    </location>
</feature>
<name>A0ABW6A7R3_9BACT</name>
<proteinExistence type="predicted"/>
<dbReference type="RefSeq" id="WP_386098966.1">
    <property type="nucleotide sequence ID" value="NZ_JBHUOZ010000003.1"/>
</dbReference>
<feature type="transmembrane region" description="Helical" evidence="5">
    <location>
        <begin position="65"/>
        <end position="84"/>
    </location>
</feature>
<evidence type="ECO:0000256" key="4">
    <source>
        <dbReference type="ARBA" id="ARBA00023136"/>
    </source>
</evidence>
<keyword evidence="3 5" id="KW-1133">Transmembrane helix</keyword>
<keyword evidence="8" id="KW-1185">Reference proteome</keyword>
<dbReference type="PANTHER" id="PTHR38480">
    <property type="entry name" value="SLR0254 PROTEIN"/>
    <property type="match status" value="1"/>
</dbReference>
<gene>
    <name evidence="7" type="ORF">ACFS6H_12310</name>
</gene>
<dbReference type="Proteomes" id="UP001597511">
    <property type="component" value="Unassembled WGS sequence"/>
</dbReference>
<feature type="transmembrane region" description="Helical" evidence="5">
    <location>
        <begin position="25"/>
        <end position="45"/>
    </location>
</feature>
<evidence type="ECO:0000256" key="2">
    <source>
        <dbReference type="ARBA" id="ARBA00022692"/>
    </source>
</evidence>
<evidence type="ECO:0000313" key="7">
    <source>
        <dbReference type="EMBL" id="MFD2920500.1"/>
    </source>
</evidence>
<dbReference type="PANTHER" id="PTHR38480:SF1">
    <property type="entry name" value="SLR0254 PROTEIN"/>
    <property type="match status" value="1"/>
</dbReference>
<evidence type="ECO:0000313" key="8">
    <source>
        <dbReference type="Proteomes" id="UP001597511"/>
    </source>
</evidence>
<keyword evidence="2 5" id="KW-0812">Transmembrane</keyword>
<reference evidence="8" key="1">
    <citation type="journal article" date="2019" name="Int. J. Syst. Evol. Microbiol.">
        <title>The Global Catalogue of Microorganisms (GCM) 10K type strain sequencing project: providing services to taxonomists for standard genome sequencing and annotation.</title>
        <authorList>
            <consortium name="The Broad Institute Genomics Platform"/>
            <consortium name="The Broad Institute Genome Sequencing Center for Infectious Disease"/>
            <person name="Wu L."/>
            <person name="Ma J."/>
        </authorList>
    </citation>
    <scope>NUCLEOTIDE SEQUENCE [LARGE SCALE GENOMIC DNA]</scope>
    <source>
        <strain evidence="8">KCTC 23299</strain>
    </source>
</reference>